<feature type="domain" description="Partial AB-hydrolase lipase" evidence="9">
    <location>
        <begin position="37"/>
        <end position="92"/>
    </location>
</feature>
<keyword evidence="11" id="KW-1185">Reference proteome</keyword>
<dbReference type="EMBL" id="CAJOBZ010000016">
    <property type="protein sequence ID" value="CAF4850998.1"/>
    <property type="molecule type" value="Genomic_DNA"/>
</dbReference>
<evidence type="ECO:0000256" key="6">
    <source>
        <dbReference type="ARBA" id="ARBA00023180"/>
    </source>
</evidence>
<feature type="active site" description="Charge relay system" evidence="8">
    <location>
        <position position="359"/>
    </location>
</feature>
<dbReference type="GO" id="GO:0016042">
    <property type="term" value="P:lipid catabolic process"/>
    <property type="evidence" value="ECO:0007669"/>
    <property type="project" value="UniProtKB-KW"/>
</dbReference>
<keyword evidence="2" id="KW-0732">Signal</keyword>
<comment type="similarity">
    <text evidence="1 7">Belongs to the AB hydrolase superfamily. Lipase family.</text>
</comment>
<evidence type="ECO:0000313" key="10">
    <source>
        <dbReference type="EMBL" id="CAF4850998.1"/>
    </source>
</evidence>
<organism evidence="10 11">
    <name type="scientific">Pieris macdunnoughi</name>
    <dbReference type="NCBI Taxonomy" id="345717"/>
    <lineage>
        <taxon>Eukaryota</taxon>
        <taxon>Metazoa</taxon>
        <taxon>Ecdysozoa</taxon>
        <taxon>Arthropoda</taxon>
        <taxon>Hexapoda</taxon>
        <taxon>Insecta</taxon>
        <taxon>Pterygota</taxon>
        <taxon>Neoptera</taxon>
        <taxon>Endopterygota</taxon>
        <taxon>Lepidoptera</taxon>
        <taxon>Glossata</taxon>
        <taxon>Ditrysia</taxon>
        <taxon>Papilionoidea</taxon>
        <taxon>Pieridae</taxon>
        <taxon>Pierinae</taxon>
        <taxon>Pieris</taxon>
    </lineage>
</organism>
<feature type="active site" description="Charge relay system" evidence="8">
    <location>
        <position position="331"/>
    </location>
</feature>
<dbReference type="Gene3D" id="3.40.50.1820">
    <property type="entry name" value="alpha/beta hydrolase"/>
    <property type="match status" value="1"/>
</dbReference>
<feature type="active site" description="Nucleophile" evidence="8">
    <location>
        <position position="168"/>
    </location>
</feature>
<dbReference type="InterPro" id="IPR029058">
    <property type="entry name" value="AB_hydrolase_fold"/>
</dbReference>
<keyword evidence="6" id="KW-0325">Glycoprotein</keyword>
<evidence type="ECO:0000259" key="9">
    <source>
        <dbReference type="Pfam" id="PF04083"/>
    </source>
</evidence>
<comment type="caution">
    <text evidence="10">The sequence shown here is derived from an EMBL/GenBank/DDBJ whole genome shotgun (WGS) entry which is preliminary data.</text>
</comment>
<accession>A0A821S1Q0</accession>
<dbReference type="OrthoDB" id="9974421at2759"/>
<gene>
    <name evidence="10" type="ORF">PMACD_LOCUS7048</name>
</gene>
<keyword evidence="3 7" id="KW-0378">Hydrolase</keyword>
<evidence type="ECO:0000256" key="1">
    <source>
        <dbReference type="ARBA" id="ARBA00010701"/>
    </source>
</evidence>
<evidence type="ECO:0000256" key="4">
    <source>
        <dbReference type="ARBA" id="ARBA00022963"/>
    </source>
</evidence>
<dbReference type="FunFam" id="3.40.50.1820:FF:000057">
    <property type="entry name" value="Lipase"/>
    <property type="match status" value="1"/>
</dbReference>
<dbReference type="InterPro" id="IPR025483">
    <property type="entry name" value="Lipase_euk"/>
</dbReference>
<evidence type="ECO:0000313" key="11">
    <source>
        <dbReference type="Proteomes" id="UP000663880"/>
    </source>
</evidence>
<protein>
    <recommendedName>
        <fullName evidence="7">Lipase</fullName>
    </recommendedName>
</protein>
<name>A0A821S1Q0_9NEOP</name>
<proteinExistence type="inferred from homology"/>
<dbReference type="GO" id="GO:0016788">
    <property type="term" value="F:hydrolase activity, acting on ester bonds"/>
    <property type="evidence" value="ECO:0007669"/>
    <property type="project" value="InterPro"/>
</dbReference>
<dbReference type="PIRSF" id="PIRSF000862">
    <property type="entry name" value="Steryl_ester_lip"/>
    <property type="match status" value="1"/>
</dbReference>
<evidence type="ECO:0000256" key="5">
    <source>
        <dbReference type="ARBA" id="ARBA00023098"/>
    </source>
</evidence>
<evidence type="ECO:0000256" key="2">
    <source>
        <dbReference type="ARBA" id="ARBA00022729"/>
    </source>
</evidence>
<dbReference type="PANTHER" id="PTHR11005">
    <property type="entry name" value="LYSOSOMAL ACID LIPASE-RELATED"/>
    <property type="match status" value="1"/>
</dbReference>
<dbReference type="SUPFAM" id="SSF53474">
    <property type="entry name" value="alpha/beta-Hydrolases"/>
    <property type="match status" value="1"/>
</dbReference>
<dbReference type="AlphaFoldDB" id="A0A821S1Q0"/>
<evidence type="ECO:0000256" key="7">
    <source>
        <dbReference type="PIRNR" id="PIRNR000862"/>
    </source>
</evidence>
<dbReference type="InterPro" id="IPR006693">
    <property type="entry name" value="AB_hydrolase_lipase"/>
</dbReference>
<reference evidence="10" key="1">
    <citation type="submission" date="2021-02" db="EMBL/GenBank/DDBJ databases">
        <authorList>
            <person name="Steward A R."/>
        </authorList>
    </citation>
    <scope>NUCLEOTIDE SEQUENCE</scope>
</reference>
<evidence type="ECO:0000256" key="8">
    <source>
        <dbReference type="PIRSR" id="PIRSR000862-1"/>
    </source>
</evidence>
<dbReference type="Proteomes" id="UP000663880">
    <property type="component" value="Unassembled WGS sequence"/>
</dbReference>
<keyword evidence="5" id="KW-0443">Lipid metabolism</keyword>
<sequence length="388" mass="44787">MTLIKQVQLFKIPFIGDIFGGTNFDTSNTTDDAFLNISQLVQKYAFQFEEHTVTTEDGYILALHRLQSTKKNGIPVLLMHGILDSADCWVLQGPNNSLGYILANEGFDVWMGNARGNQYSLSHVNLTSNDRMFWNFTWEEIGLYDLPAFIDYILNKTDSQALYYVGHSQGTTSFYVMNALRPEYNKKIKLMFSLSPIAWMKNIENSILKFISKFVSYSPAFNVFTPSKEFFVKVSKFCTLFFNNCDNLMNLFSGSENSLVDKSMLPVIYGHYPSTSSTLQFIHYGQLINSGRFCRFDFGDKNILKYGDILPPNYDLSNVVVPIVLFYSNNDWLSNLLDVETLSEHLPLSEKYFVENFNHIDYLYAKIAKDKVYWNILKHIFELEKSYL</sequence>
<keyword evidence="4 7" id="KW-0442">Lipid degradation</keyword>
<evidence type="ECO:0000256" key="3">
    <source>
        <dbReference type="ARBA" id="ARBA00022801"/>
    </source>
</evidence>
<dbReference type="Pfam" id="PF04083">
    <property type="entry name" value="Abhydro_lipase"/>
    <property type="match status" value="1"/>
</dbReference>